<evidence type="ECO:0000313" key="1">
    <source>
        <dbReference type="Proteomes" id="UP000887565"/>
    </source>
</evidence>
<accession>A0A915I6E1</accession>
<dbReference type="WBParaSite" id="nRc.2.0.1.t09708-RA">
    <property type="protein sequence ID" value="nRc.2.0.1.t09708-RA"/>
    <property type="gene ID" value="nRc.2.0.1.g09708"/>
</dbReference>
<keyword evidence="1" id="KW-1185">Reference proteome</keyword>
<evidence type="ECO:0000313" key="2">
    <source>
        <dbReference type="WBParaSite" id="nRc.2.0.1.t09708-RA"/>
    </source>
</evidence>
<dbReference type="Proteomes" id="UP000887565">
    <property type="component" value="Unplaced"/>
</dbReference>
<organism evidence="1 2">
    <name type="scientific">Romanomermis culicivorax</name>
    <name type="common">Nematode worm</name>
    <dbReference type="NCBI Taxonomy" id="13658"/>
    <lineage>
        <taxon>Eukaryota</taxon>
        <taxon>Metazoa</taxon>
        <taxon>Ecdysozoa</taxon>
        <taxon>Nematoda</taxon>
        <taxon>Enoplea</taxon>
        <taxon>Dorylaimia</taxon>
        <taxon>Mermithida</taxon>
        <taxon>Mermithoidea</taxon>
        <taxon>Mermithidae</taxon>
        <taxon>Romanomermis</taxon>
    </lineage>
</organism>
<name>A0A915I6E1_ROMCU</name>
<dbReference type="AlphaFoldDB" id="A0A915I6E1"/>
<reference evidence="2" key="1">
    <citation type="submission" date="2022-11" db="UniProtKB">
        <authorList>
            <consortium name="WormBaseParasite"/>
        </authorList>
    </citation>
    <scope>IDENTIFICATION</scope>
</reference>
<protein>
    <submittedName>
        <fullName evidence="2">Uncharacterized protein</fullName>
    </submittedName>
</protein>
<sequence>MLKNNKTVEKVGLESNCMGIYIVFKIIANQQCLLSTFPKKGSLNPSKPLRHLLTCDEMKKQIIAI</sequence>
<proteinExistence type="predicted"/>